<feature type="compositionally biased region" description="Low complexity" evidence="1">
    <location>
        <begin position="281"/>
        <end position="315"/>
    </location>
</feature>
<feature type="domain" description="Fungal lipase-type" evidence="2">
    <location>
        <begin position="407"/>
        <end position="514"/>
    </location>
</feature>
<feature type="region of interest" description="Disordered" evidence="1">
    <location>
        <begin position="261"/>
        <end position="326"/>
    </location>
</feature>
<protein>
    <recommendedName>
        <fullName evidence="2">Fungal lipase-type domain-containing protein</fullName>
    </recommendedName>
</protein>
<accession>A0A2K3CU43</accession>
<proteinExistence type="predicted"/>
<gene>
    <name evidence="3" type="ORF">CHLRE_16g688700v5</name>
</gene>
<name>A0A2K3CU43_CHLRE</name>
<evidence type="ECO:0000259" key="2">
    <source>
        <dbReference type="Pfam" id="PF01764"/>
    </source>
</evidence>
<keyword evidence="4" id="KW-1185">Reference proteome</keyword>
<organism evidence="3 4">
    <name type="scientific">Chlamydomonas reinhardtii</name>
    <name type="common">Chlamydomonas smithii</name>
    <dbReference type="NCBI Taxonomy" id="3055"/>
    <lineage>
        <taxon>Eukaryota</taxon>
        <taxon>Viridiplantae</taxon>
        <taxon>Chlorophyta</taxon>
        <taxon>core chlorophytes</taxon>
        <taxon>Chlorophyceae</taxon>
        <taxon>CS clade</taxon>
        <taxon>Chlamydomonadales</taxon>
        <taxon>Chlamydomonadaceae</taxon>
        <taxon>Chlamydomonas</taxon>
    </lineage>
</organism>
<dbReference type="InParanoid" id="A0A2K3CU43"/>
<dbReference type="STRING" id="3055.A0A2K3CU43"/>
<dbReference type="Proteomes" id="UP000006906">
    <property type="component" value="Chromosome 16"/>
</dbReference>
<sequence>MPLLQLRPTVTGRAAWPGRRPLLPPMCAALRHVFRDRSLDSGDDTYASFASQEQQLLPAQAPPAAQAQQPGRQPAAMPVPGGTPTASHPHPPHRHSVPVAHQRHLHTHGHPLHHRKGPELSGDWRALYLGARLASWSGLCYLPQPELEAGLAGEGLQLVAYGRTAYTCWYVADGVVDFDALQRRAQPQPPGQRSAAAAAASTASGMGTDAQASSSSNGSSGTGSAQHAPQQHGQKQHPHPQQPKHGVVVKDGRIHLHLQQPAPPHLHLPTPLHNAAHRPHTASSTSNSSGGSSDRSSSHGSGAHASDGSASARHAPPAPADATSSLESGTRCRFIFLRGVQWSAPETNTLSLSTSLASFWPTPLVPPAEIAPGAAAPAGSTAGATGGPDPAAGSGSGSGSGPEHLVAHSGVAAMARELYPMLLPHIRSAAGSGAQHVVFAGHSMGGSLAKMMWATSIMRGVISPAAASCHTFGSPPVLAHSGGGGGARALRFLRAPPASCVNWVLEHDPIPRAMLTADPYLTAARKAVPGLSALLALRGAVLGEGSALSSGRFLYEALGETMLLRWSSKGGCEVVPVSEAEAETLLQMAVEEALSAPIRSLQYWLDHHHASYHHDLEAAALAACRRQARAEAAAAAAATAAAAVARAAPAGPQVAAGGRTA</sequence>
<dbReference type="Gramene" id="PNW71802">
    <property type="protein sequence ID" value="PNW71802"/>
    <property type="gene ID" value="CHLRE_16g688700v5"/>
</dbReference>
<dbReference type="SUPFAM" id="SSF53474">
    <property type="entry name" value="alpha/beta-Hydrolases"/>
    <property type="match status" value="1"/>
</dbReference>
<reference evidence="3 4" key="1">
    <citation type="journal article" date="2007" name="Science">
        <title>The Chlamydomonas genome reveals the evolution of key animal and plant functions.</title>
        <authorList>
            <person name="Merchant S.S."/>
            <person name="Prochnik S.E."/>
            <person name="Vallon O."/>
            <person name="Harris E.H."/>
            <person name="Karpowicz S.J."/>
            <person name="Witman G.B."/>
            <person name="Terry A."/>
            <person name="Salamov A."/>
            <person name="Fritz-Laylin L.K."/>
            <person name="Marechal-Drouard L."/>
            <person name="Marshall W.F."/>
            <person name="Qu L.H."/>
            <person name="Nelson D.R."/>
            <person name="Sanderfoot A.A."/>
            <person name="Spalding M.H."/>
            <person name="Kapitonov V.V."/>
            <person name="Ren Q."/>
            <person name="Ferris P."/>
            <person name="Lindquist E."/>
            <person name="Shapiro H."/>
            <person name="Lucas S.M."/>
            <person name="Grimwood J."/>
            <person name="Schmutz J."/>
            <person name="Cardol P."/>
            <person name="Cerutti H."/>
            <person name="Chanfreau G."/>
            <person name="Chen C.L."/>
            <person name="Cognat V."/>
            <person name="Croft M.T."/>
            <person name="Dent R."/>
            <person name="Dutcher S."/>
            <person name="Fernandez E."/>
            <person name="Fukuzawa H."/>
            <person name="Gonzalez-Ballester D."/>
            <person name="Gonzalez-Halphen D."/>
            <person name="Hallmann A."/>
            <person name="Hanikenne M."/>
            <person name="Hippler M."/>
            <person name="Inwood W."/>
            <person name="Jabbari K."/>
            <person name="Kalanon M."/>
            <person name="Kuras R."/>
            <person name="Lefebvre P.A."/>
            <person name="Lemaire S.D."/>
            <person name="Lobanov A.V."/>
            <person name="Lohr M."/>
            <person name="Manuell A."/>
            <person name="Meier I."/>
            <person name="Mets L."/>
            <person name="Mittag M."/>
            <person name="Mittelmeier T."/>
            <person name="Moroney J.V."/>
            <person name="Moseley J."/>
            <person name="Napoli C."/>
            <person name="Nedelcu A.M."/>
            <person name="Niyogi K."/>
            <person name="Novoselov S.V."/>
            <person name="Paulsen I.T."/>
            <person name="Pazour G."/>
            <person name="Purton S."/>
            <person name="Ral J.P."/>
            <person name="Riano-Pachon D.M."/>
            <person name="Riekhof W."/>
            <person name="Rymarquis L."/>
            <person name="Schroda M."/>
            <person name="Stern D."/>
            <person name="Umen J."/>
            <person name="Willows R."/>
            <person name="Wilson N."/>
            <person name="Zimmer S.L."/>
            <person name="Allmer J."/>
            <person name="Balk J."/>
            <person name="Bisova K."/>
            <person name="Chen C.J."/>
            <person name="Elias M."/>
            <person name="Gendler K."/>
            <person name="Hauser C."/>
            <person name="Lamb M.R."/>
            <person name="Ledford H."/>
            <person name="Long J.C."/>
            <person name="Minagawa J."/>
            <person name="Page M.D."/>
            <person name="Pan J."/>
            <person name="Pootakham W."/>
            <person name="Roje S."/>
            <person name="Rose A."/>
            <person name="Stahlberg E."/>
            <person name="Terauchi A.M."/>
            <person name="Yang P."/>
            <person name="Ball S."/>
            <person name="Bowler C."/>
            <person name="Dieckmann C.L."/>
            <person name="Gladyshev V.N."/>
            <person name="Green P."/>
            <person name="Jorgensen R."/>
            <person name="Mayfield S."/>
            <person name="Mueller-Roeber B."/>
            <person name="Rajamani S."/>
            <person name="Sayre R.T."/>
            <person name="Brokstein P."/>
            <person name="Dubchak I."/>
            <person name="Goodstein D."/>
            <person name="Hornick L."/>
            <person name="Huang Y.W."/>
            <person name="Jhaveri J."/>
            <person name="Luo Y."/>
            <person name="Martinez D."/>
            <person name="Ngau W.C."/>
            <person name="Otillar B."/>
            <person name="Poliakov A."/>
            <person name="Porter A."/>
            <person name="Szajkowski L."/>
            <person name="Werner G."/>
            <person name="Zhou K."/>
            <person name="Grigoriev I.V."/>
            <person name="Rokhsar D.S."/>
            <person name="Grossman A.R."/>
        </authorList>
    </citation>
    <scope>NUCLEOTIDE SEQUENCE [LARGE SCALE GENOMIC DNA]</scope>
    <source>
        <strain evidence="4">CC-503</strain>
    </source>
</reference>
<dbReference type="RefSeq" id="XP_042915765.1">
    <property type="nucleotide sequence ID" value="XM_043071638.1"/>
</dbReference>
<dbReference type="GeneID" id="66056793"/>
<evidence type="ECO:0000313" key="3">
    <source>
        <dbReference type="EMBL" id="PNW71802.1"/>
    </source>
</evidence>
<dbReference type="Gene3D" id="3.40.50.1820">
    <property type="entry name" value="alpha/beta hydrolase"/>
    <property type="match status" value="1"/>
</dbReference>
<feature type="region of interest" description="Disordered" evidence="1">
    <location>
        <begin position="58"/>
        <end position="117"/>
    </location>
</feature>
<dbReference type="InterPro" id="IPR043367">
    <property type="entry name" value="PLIP1/2/3"/>
</dbReference>
<dbReference type="AlphaFoldDB" id="A0A2K3CU43"/>
<feature type="compositionally biased region" description="Low complexity" evidence="1">
    <location>
        <begin position="185"/>
        <end position="233"/>
    </location>
</feature>
<feature type="compositionally biased region" description="Low complexity" evidence="1">
    <location>
        <begin position="58"/>
        <end position="88"/>
    </location>
</feature>
<dbReference type="InterPro" id="IPR029058">
    <property type="entry name" value="AB_hydrolase_fold"/>
</dbReference>
<dbReference type="EMBL" id="CM008977">
    <property type="protein sequence ID" value="PNW71802.1"/>
    <property type="molecule type" value="Genomic_DNA"/>
</dbReference>
<dbReference type="GO" id="GO:0006629">
    <property type="term" value="P:lipid metabolic process"/>
    <property type="evidence" value="ECO:0007669"/>
    <property type="project" value="InterPro"/>
</dbReference>
<dbReference type="GO" id="GO:0008970">
    <property type="term" value="F:phospholipase A1 activity"/>
    <property type="evidence" value="ECO:0007669"/>
    <property type="project" value="InterPro"/>
</dbReference>
<evidence type="ECO:0000256" key="1">
    <source>
        <dbReference type="SAM" id="MobiDB-lite"/>
    </source>
</evidence>
<feature type="compositionally biased region" description="Low complexity" evidence="1">
    <location>
        <begin position="371"/>
        <end position="393"/>
    </location>
</feature>
<feature type="region of interest" description="Disordered" evidence="1">
    <location>
        <begin position="371"/>
        <end position="404"/>
    </location>
</feature>
<dbReference type="PANTHER" id="PTHR46483">
    <property type="entry name" value="PHOSPHOLIPASE A1 PLIP2, CHLOROPLASTIC"/>
    <property type="match status" value="1"/>
</dbReference>
<dbReference type="OrthoDB" id="438440at2759"/>
<dbReference type="PANTHER" id="PTHR46483:SF4">
    <property type="entry name" value="PHOSPHOLIPASE A1 PLIP2, CHLOROPLASTIC"/>
    <property type="match status" value="1"/>
</dbReference>
<feature type="compositionally biased region" description="Basic residues" evidence="1">
    <location>
        <begin position="90"/>
        <end position="116"/>
    </location>
</feature>
<dbReference type="KEGG" id="cre:CHLRE_16g688700v5"/>
<dbReference type="Pfam" id="PF01764">
    <property type="entry name" value="Lipase_3"/>
    <property type="match status" value="1"/>
</dbReference>
<evidence type="ECO:0000313" key="4">
    <source>
        <dbReference type="Proteomes" id="UP000006906"/>
    </source>
</evidence>
<dbReference type="InterPro" id="IPR002921">
    <property type="entry name" value="Fungal_lipase-type"/>
</dbReference>
<feature type="region of interest" description="Disordered" evidence="1">
    <location>
        <begin position="185"/>
        <end position="245"/>
    </location>
</feature>